<dbReference type="EMBL" id="CM018048">
    <property type="protein sequence ID" value="KAA8521910.1"/>
    <property type="molecule type" value="Genomic_DNA"/>
</dbReference>
<comment type="cofactor">
    <cofactor evidence="2">
        <name>heme</name>
        <dbReference type="ChEBI" id="CHEBI:30413"/>
    </cofactor>
</comment>
<organism evidence="5 6">
    <name type="scientific">Nyssa sinensis</name>
    <dbReference type="NCBI Taxonomy" id="561372"/>
    <lineage>
        <taxon>Eukaryota</taxon>
        <taxon>Viridiplantae</taxon>
        <taxon>Streptophyta</taxon>
        <taxon>Embryophyta</taxon>
        <taxon>Tracheophyta</taxon>
        <taxon>Spermatophyta</taxon>
        <taxon>Magnoliopsida</taxon>
        <taxon>eudicotyledons</taxon>
        <taxon>Gunneridae</taxon>
        <taxon>Pentapetalae</taxon>
        <taxon>asterids</taxon>
        <taxon>Cornales</taxon>
        <taxon>Nyssaceae</taxon>
        <taxon>Nyssa</taxon>
    </lineage>
</organism>
<dbReference type="AlphaFoldDB" id="A0A5J4ZU85"/>
<dbReference type="PRINTS" id="PR00463">
    <property type="entry name" value="EP450I"/>
</dbReference>
<gene>
    <name evidence="5" type="ORF">F0562_012776</name>
</gene>
<dbReference type="FunFam" id="1.10.630.10:FF:000207">
    <property type="entry name" value="Putative cytochrome P450 superfamily protein"/>
    <property type="match status" value="1"/>
</dbReference>
<evidence type="ECO:0000313" key="5">
    <source>
        <dbReference type="EMBL" id="KAA8521910.1"/>
    </source>
</evidence>
<keyword evidence="2 3" id="KW-0408">Iron</keyword>
<dbReference type="InterPro" id="IPR001128">
    <property type="entry name" value="Cyt_P450"/>
</dbReference>
<keyword evidence="4" id="KW-0812">Transmembrane</keyword>
<dbReference type="GO" id="GO:0020037">
    <property type="term" value="F:heme binding"/>
    <property type="evidence" value="ECO:0007669"/>
    <property type="project" value="InterPro"/>
</dbReference>
<dbReference type="SUPFAM" id="SSF48264">
    <property type="entry name" value="Cytochrome P450"/>
    <property type="match status" value="1"/>
</dbReference>
<dbReference type="InterPro" id="IPR002401">
    <property type="entry name" value="Cyt_P450_E_grp-I"/>
</dbReference>
<keyword evidence="2 3" id="KW-0349">Heme</keyword>
<keyword evidence="1 3" id="KW-0560">Oxidoreductase</keyword>
<protein>
    <submittedName>
        <fullName evidence="5">Uncharacterized protein</fullName>
    </submittedName>
</protein>
<dbReference type="PRINTS" id="PR00385">
    <property type="entry name" value="P450"/>
</dbReference>
<keyword evidence="3" id="KW-0503">Monooxygenase</keyword>
<evidence type="ECO:0000256" key="4">
    <source>
        <dbReference type="SAM" id="Phobius"/>
    </source>
</evidence>
<evidence type="ECO:0000256" key="1">
    <source>
        <dbReference type="ARBA" id="ARBA00023002"/>
    </source>
</evidence>
<name>A0A5J4ZU85_9ASTE</name>
<sequence>MLYTVSGIAMWPRWWNACNMKDELSQANLLILFSILIIFGFLCTIKKSRNVAASLPPGPRGLPFVGYLPFLGTDLHRAFTGLSRVYGPIYKLWLGNKLCVVLSSPSLVKEVVKDQDSIFANRSPSIAAIAVTFGGNDIAFSSYGPEWRKLRKIFVHQMLGSSSLDACYDLRSQEVKKSISDVHNKIGVPINIGQLAFSTAINAITSMLCGGILQGEMETNFGAEFQGVVTELMVLLGKPNVSDFFPMLARFDMQGIERKTKKIALWCDRILSSAIDKRLNANANAVTKKGAGKIEQRKDFLKFLLDLKENDDDAKSITLSQLKALLMDIMIGGTDTTSTAVEWVMAEMLQHPNVMKRVQEELTEVVGLDNRVEESHLPQLHYLVAVVKETLRLHPPLPLLVPHCPSQSSVVGGYTIPKGASIFLNVWAIHRDPEIWNTPLEFQPERFLNDSKKLDFSGNNFVYLTFGSGRRVCAGLPLAERMLMYILASFLHSFEWELPNGTKLEFAERFGIVLKKMRPLVATPSPRLSNSKLYTL</sequence>
<dbReference type="InterPro" id="IPR017972">
    <property type="entry name" value="Cyt_P450_CS"/>
</dbReference>
<accession>A0A5J4ZU85</accession>
<keyword evidence="4" id="KW-0472">Membrane</keyword>
<keyword evidence="6" id="KW-1185">Reference proteome</keyword>
<dbReference type="GO" id="GO:0005506">
    <property type="term" value="F:iron ion binding"/>
    <property type="evidence" value="ECO:0007669"/>
    <property type="project" value="InterPro"/>
</dbReference>
<comment type="similarity">
    <text evidence="3">Belongs to the cytochrome P450 family.</text>
</comment>
<keyword evidence="4" id="KW-1133">Transmembrane helix</keyword>
<feature type="transmembrane region" description="Helical" evidence="4">
    <location>
        <begin position="27"/>
        <end position="45"/>
    </location>
</feature>
<dbReference type="PROSITE" id="PS00086">
    <property type="entry name" value="CYTOCHROME_P450"/>
    <property type="match status" value="1"/>
</dbReference>
<dbReference type="PANTHER" id="PTHR47951:SF7">
    <property type="entry name" value="FLAVONOID 3',5'-HYDROXYLASE-LIKE ISOFORM X1"/>
    <property type="match status" value="1"/>
</dbReference>
<dbReference type="OrthoDB" id="2789670at2759"/>
<dbReference type="Pfam" id="PF00067">
    <property type="entry name" value="p450"/>
    <property type="match status" value="1"/>
</dbReference>
<evidence type="ECO:0000256" key="2">
    <source>
        <dbReference type="PIRSR" id="PIRSR602401-1"/>
    </source>
</evidence>
<dbReference type="GO" id="GO:0016705">
    <property type="term" value="F:oxidoreductase activity, acting on paired donors, with incorporation or reduction of molecular oxygen"/>
    <property type="evidence" value="ECO:0007669"/>
    <property type="project" value="InterPro"/>
</dbReference>
<dbReference type="Gene3D" id="1.10.630.10">
    <property type="entry name" value="Cytochrome P450"/>
    <property type="match status" value="1"/>
</dbReference>
<dbReference type="GO" id="GO:0004497">
    <property type="term" value="F:monooxygenase activity"/>
    <property type="evidence" value="ECO:0007669"/>
    <property type="project" value="UniProtKB-KW"/>
</dbReference>
<evidence type="ECO:0000313" key="6">
    <source>
        <dbReference type="Proteomes" id="UP000325577"/>
    </source>
</evidence>
<feature type="binding site" description="axial binding residue" evidence="2">
    <location>
        <position position="473"/>
    </location>
    <ligand>
        <name>heme</name>
        <dbReference type="ChEBI" id="CHEBI:30413"/>
    </ligand>
    <ligandPart>
        <name>Fe</name>
        <dbReference type="ChEBI" id="CHEBI:18248"/>
    </ligandPart>
</feature>
<dbReference type="PANTHER" id="PTHR47951">
    <property type="entry name" value="OS08G0547900 PROTEIN"/>
    <property type="match status" value="1"/>
</dbReference>
<dbReference type="InterPro" id="IPR036396">
    <property type="entry name" value="Cyt_P450_sf"/>
</dbReference>
<reference evidence="5 6" key="1">
    <citation type="submission" date="2019-09" db="EMBL/GenBank/DDBJ databases">
        <title>A chromosome-level genome assembly of the Chinese tupelo Nyssa sinensis.</title>
        <authorList>
            <person name="Yang X."/>
            <person name="Kang M."/>
            <person name="Yang Y."/>
            <person name="Xiong H."/>
            <person name="Wang M."/>
            <person name="Zhang Z."/>
            <person name="Wang Z."/>
            <person name="Wu H."/>
            <person name="Ma T."/>
            <person name="Liu J."/>
            <person name="Xi Z."/>
        </authorList>
    </citation>
    <scope>NUCLEOTIDE SEQUENCE [LARGE SCALE GENOMIC DNA]</scope>
    <source>
        <strain evidence="5">J267</strain>
        <tissue evidence="5">Leaf</tissue>
    </source>
</reference>
<proteinExistence type="inferred from homology"/>
<keyword evidence="2 3" id="KW-0479">Metal-binding</keyword>
<evidence type="ECO:0000256" key="3">
    <source>
        <dbReference type="RuleBase" id="RU000461"/>
    </source>
</evidence>
<dbReference type="Proteomes" id="UP000325577">
    <property type="component" value="Linkage Group LG5"/>
</dbReference>